<feature type="domain" description="Exonuclease" evidence="3">
    <location>
        <begin position="6"/>
        <end position="170"/>
    </location>
</feature>
<evidence type="ECO:0000313" key="5">
    <source>
        <dbReference type="Proteomes" id="UP000317977"/>
    </source>
</evidence>
<reference evidence="4 5" key="1">
    <citation type="submission" date="2019-02" db="EMBL/GenBank/DDBJ databases">
        <title>Deep-cultivation of Planctomycetes and their phenomic and genomic characterization uncovers novel biology.</title>
        <authorList>
            <person name="Wiegand S."/>
            <person name="Jogler M."/>
            <person name="Boedeker C."/>
            <person name="Pinto D."/>
            <person name="Vollmers J."/>
            <person name="Rivas-Marin E."/>
            <person name="Kohn T."/>
            <person name="Peeters S.H."/>
            <person name="Heuer A."/>
            <person name="Rast P."/>
            <person name="Oberbeckmann S."/>
            <person name="Bunk B."/>
            <person name="Jeske O."/>
            <person name="Meyerdierks A."/>
            <person name="Storesund J.E."/>
            <person name="Kallscheuer N."/>
            <person name="Luecker S."/>
            <person name="Lage O.M."/>
            <person name="Pohl T."/>
            <person name="Merkel B.J."/>
            <person name="Hornburger P."/>
            <person name="Mueller R.-W."/>
            <person name="Bruemmer F."/>
            <person name="Labrenz M."/>
            <person name="Spormann A.M."/>
            <person name="Op Den Camp H."/>
            <person name="Overmann J."/>
            <person name="Amann R."/>
            <person name="Jetten M.S.M."/>
            <person name="Mascher T."/>
            <person name="Medema M.H."/>
            <person name="Devos D.P."/>
            <person name="Kaster A.-K."/>
            <person name="Ovreas L."/>
            <person name="Rohde M."/>
            <person name="Galperin M.Y."/>
            <person name="Jogler C."/>
        </authorList>
    </citation>
    <scope>NUCLEOTIDE SEQUENCE [LARGE SCALE GENOMIC DNA]</scope>
    <source>
        <strain evidence="4 5">Poly59</strain>
    </source>
</reference>
<dbReference type="AlphaFoldDB" id="A0A5C6FC97"/>
<dbReference type="InterPro" id="IPR036420">
    <property type="entry name" value="BRCT_dom_sf"/>
</dbReference>
<dbReference type="InterPro" id="IPR001357">
    <property type="entry name" value="BRCT_dom"/>
</dbReference>
<dbReference type="Pfam" id="PF00929">
    <property type="entry name" value="RNase_T"/>
    <property type="match status" value="1"/>
</dbReference>
<sequence>MEFSADFTAIDFETANRRRDSACQLAAVVVRGGQIVDSAMWMIRPEPLYFAAGNIEIHGITPAKVRQEQLFGGLWSEISAKIGDDCIVAHNASFDIGVLIACLRQAELPVPELSFTCTRAVARRTWPHRPRFGLKPLAEWLGIRFRHHDALEDSIACAKIMLAAGIDREAESLPALEKTLAIKRGQAGEWGYRGPRSGAARRTSSYRKSNQASITRTAAPIAPATTAGSPFLYPGQTVGSVGETKAGFTRSAKSMGRVVLSPVSASIDVPAIDVQRLMIRAEFIRPLDGQCVVFTGRLGSLSRLEAERLATRLGAVCQPDVDDSTCLLVRGQPDSVATISEKEAAVHHRVDAGQSIRIVDEAEFLGLVIAPTPGSA</sequence>
<comment type="subunit">
    <text evidence="2">DNA polymerase III contains a core (composed of alpha, epsilon and theta chains) that associates with a tau subunit. This core dimerizes to form the POLIII' complex. PolIII' associates with the gamma complex (composed of gamma, delta, delta', psi and chi chains) and with the beta chain to form the complete DNA polymerase III complex.</text>
</comment>
<name>A0A5C6FC97_9BACT</name>
<proteinExistence type="predicted"/>
<dbReference type="SUPFAM" id="SSF52113">
    <property type="entry name" value="BRCT domain"/>
    <property type="match status" value="1"/>
</dbReference>
<dbReference type="PANTHER" id="PTHR30231">
    <property type="entry name" value="DNA POLYMERASE III SUBUNIT EPSILON"/>
    <property type="match status" value="1"/>
</dbReference>
<dbReference type="GO" id="GO:0008408">
    <property type="term" value="F:3'-5' exonuclease activity"/>
    <property type="evidence" value="ECO:0007669"/>
    <property type="project" value="TreeGrafter"/>
</dbReference>
<dbReference type="GO" id="GO:0006259">
    <property type="term" value="P:DNA metabolic process"/>
    <property type="evidence" value="ECO:0007669"/>
    <property type="project" value="UniProtKB-ARBA"/>
</dbReference>
<dbReference type="InterPro" id="IPR013520">
    <property type="entry name" value="Ribonucl_H"/>
</dbReference>
<dbReference type="RefSeq" id="WP_146532735.1">
    <property type="nucleotide sequence ID" value="NZ_SJPX01000001.1"/>
</dbReference>
<organism evidence="4 5">
    <name type="scientific">Rubripirellula reticaptiva</name>
    <dbReference type="NCBI Taxonomy" id="2528013"/>
    <lineage>
        <taxon>Bacteria</taxon>
        <taxon>Pseudomonadati</taxon>
        <taxon>Planctomycetota</taxon>
        <taxon>Planctomycetia</taxon>
        <taxon>Pirellulales</taxon>
        <taxon>Pirellulaceae</taxon>
        <taxon>Rubripirellula</taxon>
    </lineage>
</organism>
<dbReference type="PANTHER" id="PTHR30231:SF42">
    <property type="entry name" value="EXONUCLEASE"/>
    <property type="match status" value="1"/>
</dbReference>
<dbReference type="EMBL" id="SJPX01000001">
    <property type="protein sequence ID" value="TWU57924.1"/>
    <property type="molecule type" value="Genomic_DNA"/>
</dbReference>
<dbReference type="GO" id="GO:0003676">
    <property type="term" value="F:nucleic acid binding"/>
    <property type="evidence" value="ECO:0007669"/>
    <property type="project" value="InterPro"/>
</dbReference>
<gene>
    <name evidence="4" type="ORF">Poly59_08330</name>
</gene>
<comment type="function">
    <text evidence="1">DNA polymerase III is a complex, multichain enzyme responsible for most of the replicative synthesis in bacteria. The epsilon subunit contain the editing function and is a proofreading 3'-5' exonuclease.</text>
</comment>
<dbReference type="SUPFAM" id="SSF53098">
    <property type="entry name" value="Ribonuclease H-like"/>
    <property type="match status" value="1"/>
</dbReference>
<dbReference type="Pfam" id="PF00533">
    <property type="entry name" value="BRCT"/>
    <property type="match status" value="1"/>
</dbReference>
<dbReference type="CDD" id="cd06130">
    <property type="entry name" value="DNA_pol_III_epsilon_like"/>
    <property type="match status" value="1"/>
</dbReference>
<protein>
    <recommendedName>
        <fullName evidence="3">Exonuclease domain-containing protein</fullName>
    </recommendedName>
</protein>
<comment type="caution">
    <text evidence="4">The sequence shown here is derived from an EMBL/GenBank/DDBJ whole genome shotgun (WGS) entry which is preliminary data.</text>
</comment>
<dbReference type="Gene3D" id="3.30.420.10">
    <property type="entry name" value="Ribonuclease H-like superfamily/Ribonuclease H"/>
    <property type="match status" value="1"/>
</dbReference>
<dbReference type="InterPro" id="IPR012337">
    <property type="entry name" value="RNaseH-like_sf"/>
</dbReference>
<dbReference type="InterPro" id="IPR036397">
    <property type="entry name" value="RNaseH_sf"/>
</dbReference>
<evidence type="ECO:0000256" key="1">
    <source>
        <dbReference type="ARBA" id="ARBA00025483"/>
    </source>
</evidence>
<evidence type="ECO:0000313" key="4">
    <source>
        <dbReference type="EMBL" id="TWU57924.1"/>
    </source>
</evidence>
<dbReference type="Proteomes" id="UP000317977">
    <property type="component" value="Unassembled WGS sequence"/>
</dbReference>
<dbReference type="CDD" id="cd17748">
    <property type="entry name" value="BRCT_DNA_ligase_like"/>
    <property type="match status" value="1"/>
</dbReference>
<dbReference type="FunFam" id="3.30.420.10:FF:000045">
    <property type="entry name" value="3'-5' exonuclease DinG"/>
    <property type="match status" value="1"/>
</dbReference>
<evidence type="ECO:0000256" key="2">
    <source>
        <dbReference type="ARBA" id="ARBA00026073"/>
    </source>
</evidence>
<keyword evidence="5" id="KW-1185">Reference proteome</keyword>
<dbReference type="GO" id="GO:0005829">
    <property type="term" value="C:cytosol"/>
    <property type="evidence" value="ECO:0007669"/>
    <property type="project" value="TreeGrafter"/>
</dbReference>
<accession>A0A5C6FC97</accession>
<evidence type="ECO:0000259" key="3">
    <source>
        <dbReference type="SMART" id="SM00479"/>
    </source>
</evidence>
<dbReference type="Gene3D" id="3.40.50.10190">
    <property type="entry name" value="BRCT domain"/>
    <property type="match status" value="1"/>
</dbReference>
<dbReference type="OrthoDB" id="9776650at2"/>
<dbReference type="SMART" id="SM00479">
    <property type="entry name" value="EXOIII"/>
    <property type="match status" value="1"/>
</dbReference>